<evidence type="ECO:0000313" key="1">
    <source>
        <dbReference type="EMBL" id="EHG21758.1"/>
    </source>
</evidence>
<keyword evidence="2" id="KW-1185">Reference proteome</keyword>
<dbReference type="OrthoDB" id="1665358at2"/>
<gene>
    <name evidence="1" type="ORF">HMPREF9334_00461</name>
</gene>
<sequence length="164" mass="18349">MRTLYDLGDAFNGVMDMVLDETMDLTVLEACLQSIEADIAVKCENGIGLIRSLENLRDGMKAEAARLTDRQKIIDNRIRSIKEWYQRNLDAMGKSKVTTTRGTMAVQNNSPALKVTDEDQIPLCYLDLIPARYEVNKDAVKNALKAGEEVPGAHLEQGRSLHIR</sequence>
<protein>
    <recommendedName>
        <fullName evidence="3">Siphovirus Gp157</fullName>
    </recommendedName>
</protein>
<accession>G5GMI0</accession>
<comment type="caution">
    <text evidence="1">The sequence shown here is derived from an EMBL/GenBank/DDBJ whole genome shotgun (WGS) entry which is preliminary data.</text>
</comment>
<dbReference type="HOGENOM" id="CLU_124446_2_0_9"/>
<dbReference type="Pfam" id="PF05565">
    <property type="entry name" value="Sipho_Gp157"/>
    <property type="match status" value="1"/>
</dbReference>
<dbReference type="eggNOG" id="ENOG5030FYP">
    <property type="taxonomic scope" value="Bacteria"/>
</dbReference>
<dbReference type="SUPFAM" id="SSF161266">
    <property type="entry name" value="Gam-like"/>
    <property type="match status" value="1"/>
</dbReference>
<evidence type="ECO:0000313" key="2">
    <source>
        <dbReference type="Proteomes" id="UP000004129"/>
    </source>
</evidence>
<dbReference type="EMBL" id="ACZM01000004">
    <property type="protein sequence ID" value="EHG21758.1"/>
    <property type="molecule type" value="Genomic_DNA"/>
</dbReference>
<organism evidence="1 2">
    <name type="scientific">Selenomonas infelix ATCC 43532</name>
    <dbReference type="NCBI Taxonomy" id="679201"/>
    <lineage>
        <taxon>Bacteria</taxon>
        <taxon>Bacillati</taxon>
        <taxon>Bacillota</taxon>
        <taxon>Negativicutes</taxon>
        <taxon>Selenomonadales</taxon>
        <taxon>Selenomonadaceae</taxon>
        <taxon>Selenomonas</taxon>
    </lineage>
</organism>
<name>G5GMI0_9FIRM</name>
<proteinExistence type="predicted"/>
<dbReference type="InterPro" id="IPR008840">
    <property type="entry name" value="Sipho_Gp157"/>
</dbReference>
<dbReference type="RefSeq" id="WP_006691911.1">
    <property type="nucleotide sequence ID" value="NZ_JH376797.1"/>
</dbReference>
<dbReference type="PATRIC" id="fig|679201.3.peg.466"/>
<dbReference type="AlphaFoldDB" id="G5GMI0"/>
<dbReference type="Proteomes" id="UP000004129">
    <property type="component" value="Unassembled WGS sequence"/>
</dbReference>
<evidence type="ECO:0008006" key="3">
    <source>
        <dbReference type="Google" id="ProtNLM"/>
    </source>
</evidence>
<dbReference type="STRING" id="679201.HMPREF9334_00461"/>
<reference evidence="1 2" key="1">
    <citation type="submission" date="2011-08" db="EMBL/GenBank/DDBJ databases">
        <title>The Genome Sequence of Selenomonas infelix ATCC 43532.</title>
        <authorList>
            <consortium name="The Broad Institute Genome Sequencing Platform"/>
            <person name="Earl A."/>
            <person name="Ward D."/>
            <person name="Feldgarden M."/>
            <person name="Gevers D."/>
            <person name="Izard J."/>
            <person name="Blanton J.M."/>
            <person name="Baranova O.V."/>
            <person name="Dewhirst F.E."/>
            <person name="Young S.K."/>
            <person name="Zeng Q."/>
            <person name="Gargeya S."/>
            <person name="Fitzgerald M."/>
            <person name="Haas B."/>
            <person name="Abouelleil A."/>
            <person name="Alvarado L."/>
            <person name="Arachchi H.M."/>
            <person name="Berlin A."/>
            <person name="Brown A."/>
            <person name="Chapman S.B."/>
            <person name="Chen Z."/>
            <person name="Dunbar C."/>
            <person name="Freedman E."/>
            <person name="Gearin G."/>
            <person name="Gellesch M."/>
            <person name="Goldberg J."/>
            <person name="Griggs A."/>
            <person name="Gujja S."/>
            <person name="Heiman D."/>
            <person name="Howarth C."/>
            <person name="Larson L."/>
            <person name="Lui A."/>
            <person name="MacDonald P.J.P."/>
            <person name="Montmayeur A."/>
            <person name="Murphy C."/>
            <person name="Neiman D."/>
            <person name="Pearson M."/>
            <person name="Priest M."/>
            <person name="Roberts A."/>
            <person name="Saif S."/>
            <person name="Shea T."/>
            <person name="Shenoy N."/>
            <person name="Sisk P."/>
            <person name="Stolte C."/>
            <person name="Sykes S."/>
            <person name="Wortman J."/>
            <person name="Nusbaum C."/>
            <person name="Birren B."/>
        </authorList>
    </citation>
    <scope>NUCLEOTIDE SEQUENCE [LARGE SCALE GENOMIC DNA]</scope>
    <source>
        <strain evidence="1 2">ATCC 43532</strain>
    </source>
</reference>